<reference evidence="2 3" key="1">
    <citation type="submission" date="2023-01" db="EMBL/GenBank/DDBJ databases">
        <title>Thalassococcus onchidii sp. nov., isolated from a marine invertebrate from the South China Sea.</title>
        <authorList>
            <person name="Xu S."/>
            <person name="Liu Z."/>
            <person name="Xu Y."/>
        </authorList>
    </citation>
    <scope>NUCLEOTIDE SEQUENCE [LARGE SCALE GENOMIC DNA]</scope>
    <source>
        <strain evidence="2 3">KCTC 32084</strain>
    </source>
</reference>
<feature type="transmembrane region" description="Helical" evidence="1">
    <location>
        <begin position="9"/>
        <end position="29"/>
    </location>
</feature>
<organism evidence="2 3">
    <name type="scientific">Thalassococcus lentus</name>
    <dbReference type="NCBI Taxonomy" id="1210524"/>
    <lineage>
        <taxon>Bacteria</taxon>
        <taxon>Pseudomonadati</taxon>
        <taxon>Pseudomonadota</taxon>
        <taxon>Alphaproteobacteria</taxon>
        <taxon>Rhodobacterales</taxon>
        <taxon>Roseobacteraceae</taxon>
        <taxon>Thalassococcus</taxon>
    </lineage>
</organism>
<evidence type="ECO:0008006" key="4">
    <source>
        <dbReference type="Google" id="ProtNLM"/>
    </source>
</evidence>
<accession>A0ABT4XTP9</accession>
<evidence type="ECO:0000313" key="3">
    <source>
        <dbReference type="Proteomes" id="UP001210720"/>
    </source>
</evidence>
<keyword evidence="1" id="KW-0812">Transmembrane</keyword>
<evidence type="ECO:0000256" key="1">
    <source>
        <dbReference type="SAM" id="Phobius"/>
    </source>
</evidence>
<feature type="transmembrane region" description="Helical" evidence="1">
    <location>
        <begin position="49"/>
        <end position="67"/>
    </location>
</feature>
<feature type="transmembrane region" description="Helical" evidence="1">
    <location>
        <begin position="121"/>
        <end position="141"/>
    </location>
</feature>
<keyword evidence="1" id="KW-1133">Transmembrane helix</keyword>
<proteinExistence type="predicted"/>
<evidence type="ECO:0000313" key="2">
    <source>
        <dbReference type="EMBL" id="MDA7425320.1"/>
    </source>
</evidence>
<dbReference type="Proteomes" id="UP001210720">
    <property type="component" value="Unassembled WGS sequence"/>
</dbReference>
<dbReference type="EMBL" id="JAQIOY010000003">
    <property type="protein sequence ID" value="MDA7425320.1"/>
    <property type="molecule type" value="Genomic_DNA"/>
</dbReference>
<keyword evidence="1" id="KW-0472">Membrane</keyword>
<feature type="transmembrane region" description="Helical" evidence="1">
    <location>
        <begin position="150"/>
        <end position="168"/>
    </location>
</feature>
<comment type="caution">
    <text evidence="2">The sequence shown here is derived from an EMBL/GenBank/DDBJ whole genome shotgun (WGS) entry which is preliminary data.</text>
</comment>
<name>A0ABT4XTP9_9RHOB</name>
<dbReference type="RefSeq" id="WP_271432660.1">
    <property type="nucleotide sequence ID" value="NZ_JAQIOY010000003.1"/>
</dbReference>
<protein>
    <recommendedName>
        <fullName evidence="4">Tripartite tricarboxylate transporter TctB family protein</fullName>
    </recommendedName>
</protein>
<sequence>MKPRASAEFWLAFFFLTFAAVLIFVWVPLDTGTGLVEKVRRKFIIGDALGPTVAAAVIAIGAVLVMMRPSEGKALTKTNLYWMLGLFALFAVSLLLMRYAGPIAASFTETGYRPLRATPPWNYIGFLIGGTVMIGGLTGLASRRLAPRDFVIGFVAALAIALLYDLPFEDLILPPNGDL</sequence>
<gene>
    <name evidence="2" type="ORF">PFY00_11320</name>
</gene>
<keyword evidence="3" id="KW-1185">Reference proteome</keyword>
<feature type="transmembrane region" description="Helical" evidence="1">
    <location>
        <begin position="79"/>
        <end position="101"/>
    </location>
</feature>